<sequence length="585" mass="63566">MTSLDLAVLAVYVLFIIGAAWCFRRMASDSSQYINGGGSMQWWMAGATAFMTQFSAWTFTGAAGKAYTDGFAVLMLFWGNALGFFIASRFFAARYRKLRVETSMQVIALRFGRPTERLFTWLQLPLSTLSAAVWLNGLAYIISAMTGLDMLPVLLATGVVITFIASSGGAWTVSATNVIQLVLILAITLVTGGYALYIGGGPSGIVDQFPVDFWLGREMNLPGILALWMAVILMQQTVSTNNAITCYRFLVTRNEREAQKAALLAGVLFVIGPVMWFIPPWVAAAKGVDLAAYYPQLGDGATNAAYLFFVEQMMPAGTLGLTMAAMLAATIAPMSAALNRNAGIFIRNVYQRRRHSEHQLMRVGRLFTLFNGLIATLVAWWMSQQTELNFFDLVLMISSMLLLPMSIPALLAVVVRRTPDWAGWGTVAVGGLVSAVMYLGFDPSHLPTWLGGGSLSVREAGDLKFAATVLAHLLVTGGFFFATGLLYRPLGDPRRRRQLRMMFTNMYRALQPVETAGVDPLQARQLGALLITLGALLLPLVWLADGPQGLWLHAAIALTVAGVGQMLRVLAGAHPTVEDEPPPGR</sequence>
<feature type="transmembrane region" description="Helical" evidence="7">
    <location>
        <begin position="150"/>
        <end position="171"/>
    </location>
</feature>
<feature type="transmembrane region" description="Helical" evidence="7">
    <location>
        <begin position="43"/>
        <end position="64"/>
    </location>
</feature>
<evidence type="ECO:0000256" key="1">
    <source>
        <dbReference type="ARBA" id="ARBA00004141"/>
    </source>
</evidence>
<dbReference type="RefSeq" id="WP_122168167.1">
    <property type="nucleotide sequence ID" value="NZ_JAMOIB010000018.1"/>
</dbReference>
<dbReference type="PROSITE" id="PS50283">
    <property type="entry name" value="NA_SOLUT_SYMP_3"/>
    <property type="match status" value="1"/>
</dbReference>
<protein>
    <submittedName>
        <fullName evidence="8">Transporter</fullName>
    </submittedName>
</protein>
<dbReference type="GO" id="GO:0005412">
    <property type="term" value="F:D-glucose:sodium symporter activity"/>
    <property type="evidence" value="ECO:0007669"/>
    <property type="project" value="TreeGrafter"/>
</dbReference>
<dbReference type="PANTHER" id="PTHR11819:SF195">
    <property type="entry name" value="SODIUM_GLUCOSE COTRANSPORTER 4"/>
    <property type="match status" value="1"/>
</dbReference>
<dbReference type="OrthoDB" id="9789704at2"/>
<evidence type="ECO:0000256" key="2">
    <source>
        <dbReference type="ARBA" id="ARBA00006434"/>
    </source>
</evidence>
<feature type="transmembrane region" description="Helical" evidence="7">
    <location>
        <begin position="178"/>
        <end position="199"/>
    </location>
</feature>
<dbReference type="EMBL" id="RFFM01000007">
    <property type="protein sequence ID" value="RMH87945.1"/>
    <property type="molecule type" value="Genomic_DNA"/>
</dbReference>
<feature type="transmembrane region" description="Helical" evidence="7">
    <location>
        <begin position="261"/>
        <end position="278"/>
    </location>
</feature>
<keyword evidence="3 7" id="KW-0812">Transmembrane</keyword>
<evidence type="ECO:0000256" key="6">
    <source>
        <dbReference type="RuleBase" id="RU362091"/>
    </source>
</evidence>
<evidence type="ECO:0000256" key="5">
    <source>
        <dbReference type="ARBA" id="ARBA00023136"/>
    </source>
</evidence>
<dbReference type="InterPro" id="IPR001734">
    <property type="entry name" value="Na/solute_symporter"/>
</dbReference>
<feature type="transmembrane region" description="Helical" evidence="7">
    <location>
        <begin position="6"/>
        <end position="23"/>
    </location>
</feature>
<evidence type="ECO:0000313" key="9">
    <source>
        <dbReference type="Proteomes" id="UP000269774"/>
    </source>
</evidence>
<feature type="transmembrane region" description="Helical" evidence="7">
    <location>
        <begin position="526"/>
        <end position="544"/>
    </location>
</feature>
<keyword evidence="4 7" id="KW-1133">Transmembrane helix</keyword>
<comment type="similarity">
    <text evidence="2 6">Belongs to the sodium:solute symporter (SSF) (TC 2.A.21) family.</text>
</comment>
<organism evidence="8 9">
    <name type="scientific">Stutzerimonas zhaodongensis</name>
    <dbReference type="NCBI Taxonomy" id="1176257"/>
    <lineage>
        <taxon>Bacteria</taxon>
        <taxon>Pseudomonadati</taxon>
        <taxon>Pseudomonadota</taxon>
        <taxon>Gammaproteobacteria</taxon>
        <taxon>Pseudomonadales</taxon>
        <taxon>Pseudomonadaceae</taxon>
        <taxon>Stutzerimonas</taxon>
    </lineage>
</organism>
<feature type="transmembrane region" description="Helical" evidence="7">
    <location>
        <begin position="393"/>
        <end position="414"/>
    </location>
</feature>
<proteinExistence type="inferred from homology"/>
<dbReference type="AlphaFoldDB" id="A0A3M2HHR3"/>
<feature type="transmembrane region" description="Helical" evidence="7">
    <location>
        <begin position="550"/>
        <end position="571"/>
    </location>
</feature>
<feature type="transmembrane region" description="Helical" evidence="7">
    <location>
        <begin position="360"/>
        <end position="381"/>
    </location>
</feature>
<dbReference type="PANTHER" id="PTHR11819">
    <property type="entry name" value="SOLUTE CARRIER FAMILY 5"/>
    <property type="match status" value="1"/>
</dbReference>
<evidence type="ECO:0000256" key="3">
    <source>
        <dbReference type="ARBA" id="ARBA00022692"/>
    </source>
</evidence>
<dbReference type="Pfam" id="PF00474">
    <property type="entry name" value="SSF"/>
    <property type="match status" value="1"/>
</dbReference>
<comment type="caution">
    <text evidence="8">The sequence shown here is derived from an EMBL/GenBank/DDBJ whole genome shotgun (WGS) entry which is preliminary data.</text>
</comment>
<feature type="transmembrane region" description="Helical" evidence="7">
    <location>
        <begin position="465"/>
        <end position="487"/>
    </location>
</feature>
<name>A0A3M2HHR3_9GAMM</name>
<feature type="transmembrane region" description="Helical" evidence="7">
    <location>
        <begin position="118"/>
        <end position="144"/>
    </location>
</feature>
<feature type="transmembrane region" description="Helical" evidence="7">
    <location>
        <begin position="70"/>
        <end position="92"/>
    </location>
</feature>
<feature type="transmembrane region" description="Helical" evidence="7">
    <location>
        <begin position="219"/>
        <end position="240"/>
    </location>
</feature>
<keyword evidence="5 7" id="KW-0472">Membrane</keyword>
<evidence type="ECO:0000313" key="8">
    <source>
        <dbReference type="EMBL" id="RMH87945.1"/>
    </source>
</evidence>
<feature type="transmembrane region" description="Helical" evidence="7">
    <location>
        <begin position="316"/>
        <end position="339"/>
    </location>
</feature>
<evidence type="ECO:0000256" key="7">
    <source>
        <dbReference type="SAM" id="Phobius"/>
    </source>
</evidence>
<gene>
    <name evidence="8" type="ORF">EA797_19160</name>
</gene>
<dbReference type="Proteomes" id="UP000269774">
    <property type="component" value="Unassembled WGS sequence"/>
</dbReference>
<evidence type="ECO:0000256" key="4">
    <source>
        <dbReference type="ARBA" id="ARBA00022989"/>
    </source>
</evidence>
<comment type="subcellular location">
    <subcellularLocation>
        <location evidence="1">Membrane</location>
        <topology evidence="1">Multi-pass membrane protein</topology>
    </subcellularLocation>
</comment>
<keyword evidence="9" id="KW-1185">Reference proteome</keyword>
<accession>A0A3M2HHR3</accession>
<dbReference type="InterPro" id="IPR038377">
    <property type="entry name" value="Na/Glc_symporter_sf"/>
</dbReference>
<feature type="transmembrane region" description="Helical" evidence="7">
    <location>
        <begin position="421"/>
        <end position="441"/>
    </location>
</feature>
<dbReference type="GO" id="GO:0005886">
    <property type="term" value="C:plasma membrane"/>
    <property type="evidence" value="ECO:0007669"/>
    <property type="project" value="TreeGrafter"/>
</dbReference>
<reference evidence="8 9" key="1">
    <citation type="submission" date="2018-10" db="EMBL/GenBank/DDBJ databases">
        <title>Pseudomonas zhaodongensis NEAU-ST5-21(T) genome.</title>
        <authorList>
            <person name="Peng J."/>
            <person name="Liu Z.-P."/>
        </authorList>
    </citation>
    <scope>NUCLEOTIDE SEQUENCE [LARGE SCALE GENOMIC DNA]</scope>
    <source>
        <strain evidence="8 9">NEAU-ST5-21</strain>
    </source>
</reference>
<dbReference type="Gene3D" id="1.20.1730.10">
    <property type="entry name" value="Sodium/glucose cotransporter"/>
    <property type="match status" value="1"/>
</dbReference>